<evidence type="ECO:0000256" key="1">
    <source>
        <dbReference type="ARBA" id="ARBA00023211"/>
    </source>
</evidence>
<dbReference type="AlphaFoldDB" id="A0A106BXC3"/>
<dbReference type="FunFam" id="3.30.470.20:FF:000052">
    <property type="entry name" value="Ribosomal protein S6 modification enzyme"/>
    <property type="match status" value="1"/>
</dbReference>
<dbReference type="PROSITE" id="PS50975">
    <property type="entry name" value="ATP_GRASP"/>
    <property type="match status" value="1"/>
</dbReference>
<dbReference type="GeneID" id="41836651"/>
<dbReference type="InterPro" id="IPR013651">
    <property type="entry name" value="ATP-grasp_RimK-type"/>
</dbReference>
<evidence type="ECO:0000313" key="4">
    <source>
        <dbReference type="EMBL" id="KVX00329.1"/>
    </source>
</evidence>
<dbReference type="Pfam" id="PF14401">
    <property type="entry name" value="RLAN"/>
    <property type="match status" value="1"/>
</dbReference>
<dbReference type="OMA" id="HHTYRFA"/>
<dbReference type="Gene3D" id="3.40.50.20">
    <property type="match status" value="1"/>
</dbReference>
<evidence type="ECO:0000313" key="5">
    <source>
        <dbReference type="Proteomes" id="UP000055702"/>
    </source>
</evidence>
<dbReference type="GO" id="GO:0005524">
    <property type="term" value="F:ATP binding"/>
    <property type="evidence" value="ECO:0007669"/>
    <property type="project" value="UniProtKB-UniRule"/>
</dbReference>
<evidence type="ECO:0000259" key="3">
    <source>
        <dbReference type="PROSITE" id="PS50975"/>
    </source>
</evidence>
<organism evidence="4">
    <name type="scientific">Shewanella frigidimarina</name>
    <dbReference type="NCBI Taxonomy" id="56812"/>
    <lineage>
        <taxon>Bacteria</taxon>
        <taxon>Pseudomonadati</taxon>
        <taxon>Pseudomonadota</taxon>
        <taxon>Gammaproteobacteria</taxon>
        <taxon>Alteromonadales</taxon>
        <taxon>Shewanellaceae</taxon>
        <taxon>Shewanella</taxon>
    </lineage>
</organism>
<keyword evidence="2" id="KW-0547">Nucleotide-binding</keyword>
<keyword evidence="2" id="KW-0067">ATP-binding</keyword>
<sequence>MAHFLIVTDDVNDWRPYLPSDHMVTVHDYLEMGAFADQSAMQVINLCRSYDYLSTGYYCSLMAEARGHRVIPRVMTINDLSQDRFFSLPQSGLDKLPESVNEISMKLYFGYCDNPSLDKLARKIFERFTVPVLQVSLLKMSGKWQVNTIEPAAFQDLTEPEQDLFAKYLEVFSQKVWRLPKPSKRYRYEIAMLVDEHEKMPPSDKAALKLFTKSANRIGMDLVQIGSHDLARLSEFDGLFIRSTTNISNFTYRFAKAAEQLGLVVMDDPESIMKCTNKVFLTELLNKHKVPVPKSLIFKASDKNWADNVIDTIGLPIVLKVPDGAFSLGVVKVKDRETLLEQAAIIFEHSALILAQAFMPTDYDWRIGVLNRQPIYACRYFMSRGHWQIYQHHQSGRVSSGDFDCIDLKMVPQNIVDAAVKASNLIGAGLYGVDLKEIDGKAYVIEVNDNPSIDHGVEDLFLGDLVYDRIMTEFLRRIQLRGM</sequence>
<dbReference type="InterPro" id="IPR011761">
    <property type="entry name" value="ATP-grasp"/>
</dbReference>
<accession>A0A106BXC3</accession>
<dbReference type="GO" id="GO:0046872">
    <property type="term" value="F:metal ion binding"/>
    <property type="evidence" value="ECO:0007669"/>
    <property type="project" value="InterPro"/>
</dbReference>
<dbReference type="EMBL" id="LRDC01000051">
    <property type="protein sequence ID" value="KVX00329.1"/>
    <property type="molecule type" value="Genomic_DNA"/>
</dbReference>
<proteinExistence type="predicted"/>
<dbReference type="InterPro" id="IPR025839">
    <property type="entry name" value="RLAN_dom"/>
</dbReference>
<dbReference type="PANTHER" id="PTHR21621">
    <property type="entry name" value="RIBOSOMAL PROTEIN S6 MODIFICATION PROTEIN"/>
    <property type="match status" value="1"/>
</dbReference>
<keyword evidence="4" id="KW-0436">Ligase</keyword>
<name>A0A106BXC3_SHEFR</name>
<dbReference type="PANTHER" id="PTHR21621:SF0">
    <property type="entry name" value="BETA-CITRYLGLUTAMATE SYNTHASE B-RELATED"/>
    <property type="match status" value="1"/>
</dbReference>
<dbReference type="Pfam" id="PF08443">
    <property type="entry name" value="RimK"/>
    <property type="match status" value="1"/>
</dbReference>
<keyword evidence="1" id="KW-0464">Manganese</keyword>
<protein>
    <submittedName>
        <fullName evidence="4">Carboxylate--amine ligase</fullName>
    </submittedName>
</protein>
<dbReference type="Proteomes" id="UP000055702">
    <property type="component" value="Unassembled WGS sequence"/>
</dbReference>
<dbReference type="Gene3D" id="3.30.470.20">
    <property type="entry name" value="ATP-grasp fold, B domain"/>
    <property type="match status" value="1"/>
</dbReference>
<gene>
    <name evidence="4" type="ORF">AWJ07_08140</name>
</gene>
<dbReference type="SUPFAM" id="SSF56059">
    <property type="entry name" value="Glutathione synthetase ATP-binding domain-like"/>
    <property type="match status" value="1"/>
</dbReference>
<reference evidence="4 5" key="1">
    <citation type="submission" date="2016-01" db="EMBL/GenBank/DDBJ databases">
        <title>Draft genome of the antarctic isolate Shewanella frigidimarina Ag06-30.</title>
        <authorList>
            <person name="Parmeciano Di Noto G."/>
            <person name="Vazquez S."/>
            <person name="Mac Cormack W."/>
            <person name="Iriarte A."/>
            <person name="Quiroga C."/>
        </authorList>
    </citation>
    <scope>NUCLEOTIDE SEQUENCE [LARGE SCALE GENOMIC DNA]</scope>
    <source>
        <strain evidence="4 5">Ag06-30</strain>
    </source>
</reference>
<evidence type="ECO:0000256" key="2">
    <source>
        <dbReference type="PROSITE-ProRule" id="PRU00409"/>
    </source>
</evidence>
<dbReference type="GO" id="GO:0005737">
    <property type="term" value="C:cytoplasm"/>
    <property type="evidence" value="ECO:0007669"/>
    <property type="project" value="TreeGrafter"/>
</dbReference>
<dbReference type="InterPro" id="IPR013815">
    <property type="entry name" value="ATP_grasp_subdomain_1"/>
</dbReference>
<dbReference type="GO" id="GO:0016879">
    <property type="term" value="F:ligase activity, forming carbon-nitrogen bonds"/>
    <property type="evidence" value="ECO:0007669"/>
    <property type="project" value="TreeGrafter"/>
</dbReference>
<comment type="caution">
    <text evidence="4">The sequence shown here is derived from an EMBL/GenBank/DDBJ whole genome shotgun (WGS) entry which is preliminary data.</text>
</comment>
<feature type="domain" description="ATP-grasp" evidence="3">
    <location>
        <begin position="282"/>
        <end position="476"/>
    </location>
</feature>
<dbReference type="RefSeq" id="WP_011636765.1">
    <property type="nucleotide sequence ID" value="NZ_JBOZOX010000018.1"/>
</dbReference>
<dbReference type="Gene3D" id="3.30.1490.20">
    <property type="entry name" value="ATP-grasp fold, A domain"/>
    <property type="match status" value="1"/>
</dbReference>